<protein>
    <submittedName>
        <fullName evidence="2">Uncharacterized protein</fullName>
    </submittedName>
</protein>
<keyword evidence="3" id="KW-1185">Reference proteome</keyword>
<proteinExistence type="predicted"/>
<organism evidence="2 3">
    <name type="scientific">Liparis tanakae</name>
    <name type="common">Tanaka's snailfish</name>
    <dbReference type="NCBI Taxonomy" id="230148"/>
    <lineage>
        <taxon>Eukaryota</taxon>
        <taxon>Metazoa</taxon>
        <taxon>Chordata</taxon>
        <taxon>Craniata</taxon>
        <taxon>Vertebrata</taxon>
        <taxon>Euteleostomi</taxon>
        <taxon>Actinopterygii</taxon>
        <taxon>Neopterygii</taxon>
        <taxon>Teleostei</taxon>
        <taxon>Neoteleostei</taxon>
        <taxon>Acanthomorphata</taxon>
        <taxon>Eupercaria</taxon>
        <taxon>Perciformes</taxon>
        <taxon>Cottioidei</taxon>
        <taxon>Cottales</taxon>
        <taxon>Liparidae</taxon>
        <taxon>Liparis</taxon>
    </lineage>
</organism>
<dbReference type="AlphaFoldDB" id="A0A4Z2HMP5"/>
<feature type="compositionally biased region" description="Basic and acidic residues" evidence="1">
    <location>
        <begin position="75"/>
        <end position="85"/>
    </location>
</feature>
<comment type="caution">
    <text evidence="2">The sequence shown here is derived from an EMBL/GenBank/DDBJ whole genome shotgun (WGS) entry which is preliminary data.</text>
</comment>
<gene>
    <name evidence="2" type="ORF">EYF80_022669</name>
</gene>
<dbReference type="EMBL" id="SRLO01000209">
    <property type="protein sequence ID" value="TNN67139.1"/>
    <property type="molecule type" value="Genomic_DNA"/>
</dbReference>
<evidence type="ECO:0000256" key="1">
    <source>
        <dbReference type="SAM" id="MobiDB-lite"/>
    </source>
</evidence>
<sequence>MDPLSYSGHGSTVALAPGRGQRSRVAVESVCTTAERVKWPFVSGRTERDRQNLIKAKGQTSFPPALRVDEASHRLDKRHWSEGPARKLSKGPAYRPHSR</sequence>
<accession>A0A4Z2HMP5</accession>
<reference evidence="2 3" key="1">
    <citation type="submission" date="2019-03" db="EMBL/GenBank/DDBJ databases">
        <title>First draft genome of Liparis tanakae, snailfish: a comprehensive survey of snailfish specific genes.</title>
        <authorList>
            <person name="Kim W."/>
            <person name="Song I."/>
            <person name="Jeong J.-H."/>
            <person name="Kim D."/>
            <person name="Kim S."/>
            <person name="Ryu S."/>
            <person name="Song J.Y."/>
            <person name="Lee S.K."/>
        </authorList>
    </citation>
    <scope>NUCLEOTIDE SEQUENCE [LARGE SCALE GENOMIC DNA]</scope>
    <source>
        <tissue evidence="2">Muscle</tissue>
    </source>
</reference>
<feature type="region of interest" description="Disordered" evidence="1">
    <location>
        <begin position="1"/>
        <end position="22"/>
    </location>
</feature>
<feature type="region of interest" description="Disordered" evidence="1">
    <location>
        <begin position="75"/>
        <end position="99"/>
    </location>
</feature>
<evidence type="ECO:0000313" key="2">
    <source>
        <dbReference type="EMBL" id="TNN67139.1"/>
    </source>
</evidence>
<evidence type="ECO:0000313" key="3">
    <source>
        <dbReference type="Proteomes" id="UP000314294"/>
    </source>
</evidence>
<dbReference type="Proteomes" id="UP000314294">
    <property type="component" value="Unassembled WGS sequence"/>
</dbReference>
<name>A0A4Z2HMP5_9TELE</name>